<sequence>MESTMKISSSITFPINSTPKLHEYNKVLYWSAVSNGSYSISKISGIFSNGSASHGAESRAVGDVYERRSRLESLFCYDKPIPDSEERIEEPVGVSLAEKIVGDNPRCSACQAKGVVLCTTCAGSGLYVDSILESQGIIVKVRCLGCGGTGTVMCSECGGRGHRGPNCSFYGFQLTTKHYIFEEALECELGSLHRTGGFEGSQHKQHNKLKHKLVARPM</sequence>
<proteinExistence type="predicted"/>
<gene>
    <name evidence="1" type="ORF">EPI10_014449</name>
</gene>
<dbReference type="PANTHER" id="PTHR15852:SF13">
    <property type="entry name" value="DNAJ_HSP40 CYSTEINE-RICH DOMAIN SUPERFAMILY PROTEIN"/>
    <property type="match status" value="1"/>
</dbReference>
<comment type="caution">
    <text evidence="1">The sequence shown here is derived from an EMBL/GenBank/DDBJ whole genome shotgun (WGS) entry which is preliminary data.</text>
</comment>
<organism evidence="1 2">
    <name type="scientific">Gossypium australe</name>
    <dbReference type="NCBI Taxonomy" id="47621"/>
    <lineage>
        <taxon>Eukaryota</taxon>
        <taxon>Viridiplantae</taxon>
        <taxon>Streptophyta</taxon>
        <taxon>Embryophyta</taxon>
        <taxon>Tracheophyta</taxon>
        <taxon>Spermatophyta</taxon>
        <taxon>Magnoliopsida</taxon>
        <taxon>eudicotyledons</taxon>
        <taxon>Gunneridae</taxon>
        <taxon>Pentapetalae</taxon>
        <taxon>rosids</taxon>
        <taxon>malvids</taxon>
        <taxon>Malvales</taxon>
        <taxon>Malvaceae</taxon>
        <taxon>Malvoideae</taxon>
        <taxon>Gossypium</taxon>
    </lineage>
</organism>
<keyword evidence="2" id="KW-1185">Reference proteome</keyword>
<accession>A0A5B6VHD0</accession>
<dbReference type="PANTHER" id="PTHR15852">
    <property type="entry name" value="PLASTID TRANSCRIPTIONALLY ACTIVE PROTEIN"/>
    <property type="match status" value="1"/>
</dbReference>
<reference evidence="2" key="1">
    <citation type="journal article" date="2019" name="Plant Biotechnol. J.">
        <title>Genome sequencing of the Australian wild diploid species Gossypium australe highlights disease resistance and delayed gland morphogenesis.</title>
        <authorList>
            <person name="Cai Y."/>
            <person name="Cai X."/>
            <person name="Wang Q."/>
            <person name="Wang P."/>
            <person name="Zhang Y."/>
            <person name="Cai C."/>
            <person name="Xu Y."/>
            <person name="Wang K."/>
            <person name="Zhou Z."/>
            <person name="Wang C."/>
            <person name="Geng S."/>
            <person name="Li B."/>
            <person name="Dong Q."/>
            <person name="Hou Y."/>
            <person name="Wang H."/>
            <person name="Ai P."/>
            <person name="Liu Z."/>
            <person name="Yi F."/>
            <person name="Sun M."/>
            <person name="An G."/>
            <person name="Cheng J."/>
            <person name="Zhang Y."/>
            <person name="Shi Q."/>
            <person name="Xie Y."/>
            <person name="Shi X."/>
            <person name="Chang Y."/>
            <person name="Huang F."/>
            <person name="Chen Y."/>
            <person name="Hong S."/>
            <person name="Mi L."/>
            <person name="Sun Q."/>
            <person name="Zhang L."/>
            <person name="Zhou B."/>
            <person name="Peng R."/>
            <person name="Zhang X."/>
            <person name="Liu F."/>
        </authorList>
    </citation>
    <scope>NUCLEOTIDE SEQUENCE [LARGE SCALE GENOMIC DNA]</scope>
    <source>
        <strain evidence="2">cv. PA1801</strain>
    </source>
</reference>
<name>A0A5B6VHD0_9ROSI</name>
<protein>
    <submittedName>
        <fullName evidence="1">Protein EMBRYO SAC DEVELOPMENT ARREST 3, chloroplastic-like</fullName>
    </submittedName>
</protein>
<dbReference type="InterPro" id="IPR036410">
    <property type="entry name" value="HSP_DnaJ_Cys-rich_dom_sf"/>
</dbReference>
<dbReference type="AlphaFoldDB" id="A0A5B6VHD0"/>
<dbReference type="SUPFAM" id="SSF57938">
    <property type="entry name" value="DnaJ/Hsp40 cysteine-rich domain"/>
    <property type="match status" value="1"/>
</dbReference>
<evidence type="ECO:0000313" key="1">
    <source>
        <dbReference type="EMBL" id="KAA3468575.1"/>
    </source>
</evidence>
<dbReference type="Proteomes" id="UP000325315">
    <property type="component" value="Unassembled WGS sequence"/>
</dbReference>
<dbReference type="EMBL" id="SMMG02000006">
    <property type="protein sequence ID" value="KAA3468575.1"/>
    <property type="molecule type" value="Genomic_DNA"/>
</dbReference>
<dbReference type="OrthoDB" id="1861518at2759"/>
<evidence type="ECO:0000313" key="2">
    <source>
        <dbReference type="Proteomes" id="UP000325315"/>
    </source>
</evidence>